<organism evidence="4 5">
    <name type="scientific">Paracerasibacillus soli</name>
    <dbReference type="NCBI Taxonomy" id="480284"/>
    <lineage>
        <taxon>Bacteria</taxon>
        <taxon>Bacillati</taxon>
        <taxon>Bacillota</taxon>
        <taxon>Bacilli</taxon>
        <taxon>Bacillales</taxon>
        <taxon>Bacillaceae</taxon>
        <taxon>Paracerasibacillus</taxon>
    </lineage>
</organism>
<keyword evidence="2" id="KW-0812">Transmembrane</keyword>
<keyword evidence="1" id="KW-1015">Disulfide bond</keyword>
<keyword evidence="2" id="KW-1133">Transmembrane helix</keyword>
<dbReference type="InterPro" id="IPR000866">
    <property type="entry name" value="AhpC/TSA"/>
</dbReference>
<feature type="transmembrane region" description="Helical" evidence="2">
    <location>
        <begin position="18"/>
        <end position="37"/>
    </location>
</feature>
<accession>A0ABU5CPR2</accession>
<dbReference type="Pfam" id="PF00578">
    <property type="entry name" value="AhpC-TSA"/>
    <property type="match status" value="1"/>
</dbReference>
<comment type="caution">
    <text evidence="4">The sequence shown here is derived from an EMBL/GenBank/DDBJ whole genome shotgun (WGS) entry which is preliminary data.</text>
</comment>
<evidence type="ECO:0000313" key="5">
    <source>
        <dbReference type="Proteomes" id="UP001275315"/>
    </source>
</evidence>
<dbReference type="InterPro" id="IPR036249">
    <property type="entry name" value="Thioredoxin-like_sf"/>
</dbReference>
<dbReference type="Proteomes" id="UP001275315">
    <property type="component" value="Unassembled WGS sequence"/>
</dbReference>
<keyword evidence="2" id="KW-0472">Membrane</keyword>
<dbReference type="EMBL" id="JAWDIQ010000001">
    <property type="protein sequence ID" value="MDY0408343.1"/>
    <property type="molecule type" value="Genomic_DNA"/>
</dbReference>
<name>A0ABU5CPR2_9BACI</name>
<feature type="domain" description="Alkyl hydroperoxide reductase subunit C/ Thiol specific antioxidant" evidence="3">
    <location>
        <begin position="49"/>
        <end position="84"/>
    </location>
</feature>
<dbReference type="Gene3D" id="3.40.30.10">
    <property type="entry name" value="Glutaredoxin"/>
    <property type="match status" value="1"/>
</dbReference>
<evidence type="ECO:0000256" key="1">
    <source>
        <dbReference type="ARBA" id="ARBA00023157"/>
    </source>
</evidence>
<evidence type="ECO:0000313" key="4">
    <source>
        <dbReference type="EMBL" id="MDY0408343.1"/>
    </source>
</evidence>
<protein>
    <submittedName>
        <fullName evidence="4">Redoxin domain-containing protein</fullName>
    </submittedName>
</protein>
<evidence type="ECO:0000256" key="2">
    <source>
        <dbReference type="SAM" id="Phobius"/>
    </source>
</evidence>
<dbReference type="SUPFAM" id="SSF52833">
    <property type="entry name" value="Thioredoxin-like"/>
    <property type="match status" value="1"/>
</dbReference>
<sequence>MSLEQRKASKKNKKQRRLIFRSVILAIMLGAIVYALVANFNKDKSIYDVGDEAPDFELKQINENNDLETIRLSDFRGKGVMLNLGNILQTL</sequence>
<evidence type="ECO:0000259" key="3">
    <source>
        <dbReference type="Pfam" id="PF00578"/>
    </source>
</evidence>
<keyword evidence="5" id="KW-1185">Reference proteome</keyword>
<reference evidence="4 5" key="1">
    <citation type="submission" date="2023-10" db="EMBL/GenBank/DDBJ databases">
        <title>Virgibacillus soli CC-YMP-6 genome.</title>
        <authorList>
            <person name="Miliotis G."/>
            <person name="Sengupta P."/>
            <person name="Hameed A."/>
            <person name="Chuvochina M."/>
            <person name="Mcdonagh F."/>
            <person name="Simpson A.C."/>
            <person name="Singh N.K."/>
            <person name="Rekha P.D."/>
            <person name="Raman K."/>
            <person name="Hugenholtz P."/>
            <person name="Venkateswaran K."/>
        </authorList>
    </citation>
    <scope>NUCLEOTIDE SEQUENCE [LARGE SCALE GENOMIC DNA]</scope>
    <source>
        <strain evidence="4 5">CC-YMP-6</strain>
    </source>
</reference>
<proteinExistence type="predicted"/>
<gene>
    <name evidence="4" type="ORF">RWD45_06945</name>
</gene>